<keyword evidence="3" id="KW-1185">Reference proteome</keyword>
<protein>
    <submittedName>
        <fullName evidence="2">Uncharacterized protein</fullName>
    </submittedName>
</protein>
<dbReference type="Proteomes" id="UP000257109">
    <property type="component" value="Unassembled WGS sequence"/>
</dbReference>
<dbReference type="AlphaFoldDB" id="A0A371GK76"/>
<dbReference type="EMBL" id="QJKJ01005240">
    <property type="protein sequence ID" value="RDX90959.1"/>
    <property type="molecule type" value="Genomic_DNA"/>
</dbReference>
<feature type="region of interest" description="Disordered" evidence="1">
    <location>
        <begin position="34"/>
        <end position="90"/>
    </location>
</feature>
<evidence type="ECO:0000256" key="1">
    <source>
        <dbReference type="SAM" id="MobiDB-lite"/>
    </source>
</evidence>
<evidence type="ECO:0000313" key="2">
    <source>
        <dbReference type="EMBL" id="RDX90959.1"/>
    </source>
</evidence>
<dbReference type="STRING" id="157652.A0A371GK76"/>
<feature type="compositionally biased region" description="Basic and acidic residues" evidence="1">
    <location>
        <begin position="39"/>
        <end position="54"/>
    </location>
</feature>
<evidence type="ECO:0000313" key="3">
    <source>
        <dbReference type="Proteomes" id="UP000257109"/>
    </source>
</evidence>
<feature type="non-terminal residue" evidence="2">
    <location>
        <position position="117"/>
    </location>
</feature>
<accession>A0A371GK76</accession>
<reference evidence="2" key="1">
    <citation type="submission" date="2018-05" db="EMBL/GenBank/DDBJ databases">
        <title>Draft genome of Mucuna pruriens seed.</title>
        <authorList>
            <person name="Nnadi N.E."/>
            <person name="Vos R."/>
            <person name="Hasami M.H."/>
            <person name="Devisetty U.K."/>
            <person name="Aguiy J.C."/>
        </authorList>
    </citation>
    <scope>NUCLEOTIDE SEQUENCE [LARGE SCALE GENOMIC DNA]</scope>
    <source>
        <strain evidence="2">JCA_2017</strain>
    </source>
</reference>
<dbReference type="OrthoDB" id="10530877at2759"/>
<organism evidence="2 3">
    <name type="scientific">Mucuna pruriens</name>
    <name type="common">Velvet bean</name>
    <name type="synonym">Dolichos pruriens</name>
    <dbReference type="NCBI Taxonomy" id="157652"/>
    <lineage>
        <taxon>Eukaryota</taxon>
        <taxon>Viridiplantae</taxon>
        <taxon>Streptophyta</taxon>
        <taxon>Embryophyta</taxon>
        <taxon>Tracheophyta</taxon>
        <taxon>Spermatophyta</taxon>
        <taxon>Magnoliopsida</taxon>
        <taxon>eudicotyledons</taxon>
        <taxon>Gunneridae</taxon>
        <taxon>Pentapetalae</taxon>
        <taxon>rosids</taxon>
        <taxon>fabids</taxon>
        <taxon>Fabales</taxon>
        <taxon>Fabaceae</taxon>
        <taxon>Papilionoideae</taxon>
        <taxon>50 kb inversion clade</taxon>
        <taxon>NPAAA clade</taxon>
        <taxon>indigoferoid/millettioid clade</taxon>
        <taxon>Phaseoleae</taxon>
        <taxon>Mucuna</taxon>
    </lineage>
</organism>
<name>A0A371GK76_MUCPR</name>
<gene>
    <name evidence="2" type="ORF">CR513_27124</name>
</gene>
<sequence>MAVALSSCTWLSSVVFSTVKFRYSVRQRTIIHCNHKSNRQKEGVAHKKQSKDSRGNVLEPQPTSSKAFGIQKKNKEPMFDSKDQQVEPSDLQDSAFLNAVVKVKVKKRGDDSKYVAK</sequence>
<feature type="compositionally biased region" description="Basic and acidic residues" evidence="1">
    <location>
        <begin position="73"/>
        <end position="85"/>
    </location>
</feature>
<comment type="caution">
    <text evidence="2">The sequence shown here is derived from an EMBL/GenBank/DDBJ whole genome shotgun (WGS) entry which is preliminary data.</text>
</comment>
<feature type="non-terminal residue" evidence="2">
    <location>
        <position position="1"/>
    </location>
</feature>
<proteinExistence type="predicted"/>